<protein>
    <submittedName>
        <fullName evidence="2">Membrane protein</fullName>
    </submittedName>
</protein>
<proteinExistence type="predicted"/>
<dbReference type="InterPro" id="IPR036514">
    <property type="entry name" value="SGNH_hydro_sf"/>
</dbReference>
<dbReference type="SUPFAM" id="SSF52266">
    <property type="entry name" value="SGNH hydrolase"/>
    <property type="match status" value="1"/>
</dbReference>
<keyword evidence="1" id="KW-1133">Transmembrane helix</keyword>
<dbReference type="RefSeq" id="WP_035130059.1">
    <property type="nucleotide sequence ID" value="NZ_JRLV01000001.1"/>
</dbReference>
<comment type="caution">
    <text evidence="2">The sequence shown here is derived from an EMBL/GenBank/DDBJ whole genome shotgun (WGS) entry which is preliminary data.</text>
</comment>
<dbReference type="Gene3D" id="3.40.50.1110">
    <property type="entry name" value="SGNH hydrolase"/>
    <property type="match status" value="1"/>
</dbReference>
<dbReference type="AlphaFoldDB" id="A0A0A2LYB8"/>
<keyword evidence="3" id="KW-1185">Reference proteome</keyword>
<keyword evidence="1" id="KW-0472">Membrane</keyword>
<dbReference type="EMBL" id="JRLV01000001">
    <property type="protein sequence ID" value="KGO84341.1"/>
    <property type="molecule type" value="Genomic_DNA"/>
</dbReference>
<keyword evidence="1" id="KW-0812">Transmembrane</keyword>
<reference evidence="2 3" key="1">
    <citation type="submission" date="2013-09" db="EMBL/GenBank/DDBJ databases">
        <authorList>
            <person name="Zeng Z."/>
            <person name="Chen C."/>
        </authorList>
    </citation>
    <scope>NUCLEOTIDE SEQUENCE [LARGE SCALE GENOMIC DNA]</scope>
    <source>
        <strain evidence="2 3">F44-8</strain>
    </source>
</reference>
<evidence type="ECO:0000313" key="3">
    <source>
        <dbReference type="Proteomes" id="UP000030129"/>
    </source>
</evidence>
<feature type="transmembrane region" description="Helical" evidence="1">
    <location>
        <begin position="7"/>
        <end position="26"/>
    </location>
</feature>
<organism evidence="2 3">
    <name type="scientific">Flavobacterium beibuense F44-8</name>
    <dbReference type="NCBI Taxonomy" id="1406840"/>
    <lineage>
        <taxon>Bacteria</taxon>
        <taxon>Pseudomonadati</taxon>
        <taxon>Bacteroidota</taxon>
        <taxon>Flavobacteriia</taxon>
        <taxon>Flavobacteriales</taxon>
        <taxon>Flavobacteriaceae</taxon>
        <taxon>Flavobacterium</taxon>
    </lineage>
</organism>
<gene>
    <name evidence="2" type="ORF">Q763_00930</name>
</gene>
<evidence type="ECO:0000313" key="2">
    <source>
        <dbReference type="EMBL" id="KGO84341.1"/>
    </source>
</evidence>
<dbReference type="Proteomes" id="UP000030129">
    <property type="component" value="Unassembled WGS sequence"/>
</dbReference>
<accession>A0A0A2LYB8</accession>
<sequence length="498" mass="55972">MSQKNKPYFLQSFAIVVLSIAAFVGFKSFLPEKIFTETETVSKNVVVDSLLLDAIEVEKAIKAEDTAAMAEVDTLEESEIVFEEKHGVQFPPETFEQYKGYQHLVALFQKLYELEETGNGNVRIAYFGDSMTDGDMIVQDFRSNLQEKFGGEGVGFVNITSESAASRGSVVHQYSGNWKTQSYLNVKRPDSPFGVNGYVFFTKHDTIKPIWVKYRAGGLRHMNRLNSPTLFYGKSNNTEASVEFIAGKDTLVKKLNPVNKLNTLLVTSANPRSLEADFIKADSIPFYGFNFDNGKGVHVDNFSNRGNSGLPISLFNTGVMRAFNDKLGYDLIVLHYGTNVLNYGSYNYTWYEKRMGIVVNHLRECFPGVDILVISTADKATKYDMEMKTDSAVVPLTLAQKRYAVQTESGFVNLYTLMGGDGSMVKWVDEEMPAMANKDYTHFNYRGAKKVADLIYKQLINGYEKYKTLKKQAEPKVEEETPVKENDSITVLKDSING</sequence>
<dbReference type="Gene3D" id="2.60.120.1360">
    <property type="match status" value="1"/>
</dbReference>
<dbReference type="eggNOG" id="COG2755">
    <property type="taxonomic scope" value="Bacteria"/>
</dbReference>
<dbReference type="STRING" id="1406840.Q763_00930"/>
<evidence type="ECO:0000256" key="1">
    <source>
        <dbReference type="SAM" id="Phobius"/>
    </source>
</evidence>
<name>A0A0A2LYB8_9FLAO</name>
<dbReference type="GO" id="GO:0016788">
    <property type="term" value="F:hydrolase activity, acting on ester bonds"/>
    <property type="evidence" value="ECO:0007669"/>
    <property type="project" value="UniProtKB-ARBA"/>
</dbReference>